<dbReference type="EMBL" id="CZKA01000051">
    <property type="protein sequence ID" value="CUR58968.1"/>
    <property type="molecule type" value="Genomic_DNA"/>
</dbReference>
<dbReference type="AlphaFoldDB" id="A0A2P2CAD4"/>
<organism evidence="1">
    <name type="scientific">metagenome</name>
    <dbReference type="NCBI Taxonomy" id="256318"/>
    <lineage>
        <taxon>unclassified sequences</taxon>
        <taxon>metagenomes</taxon>
    </lineage>
</organism>
<sequence length="103" mass="10940">MSQEWMALVRQLCTPQQELAITTIAGAADRSGPTTADVAELARRFGMSSTEADAWSRGALAESVHEWPGEAVELVAPDGLFEEIGLDDTVAVVNRLARALTAA</sequence>
<gene>
    <name evidence="1" type="ORF">NOCA2550017</name>
</gene>
<protein>
    <submittedName>
        <fullName evidence="1">Uncharacterized protein</fullName>
    </submittedName>
</protein>
<accession>A0A2P2CAD4</accession>
<name>A0A2P2CAD4_9ZZZZ</name>
<proteinExistence type="predicted"/>
<evidence type="ECO:0000313" key="1">
    <source>
        <dbReference type="EMBL" id="CUR58968.1"/>
    </source>
</evidence>
<reference evidence="1" key="1">
    <citation type="submission" date="2015-08" db="EMBL/GenBank/DDBJ databases">
        <authorList>
            <person name="Babu N.S."/>
            <person name="Beckwith C.J."/>
            <person name="Beseler K.G."/>
            <person name="Brison A."/>
            <person name="Carone J.V."/>
            <person name="Caskin T.P."/>
            <person name="Diamond M."/>
            <person name="Durham M.E."/>
            <person name="Foxe J.M."/>
            <person name="Go M."/>
            <person name="Henderson B.A."/>
            <person name="Jones I.B."/>
            <person name="McGettigan J.A."/>
            <person name="Micheletti S.J."/>
            <person name="Nasrallah M.E."/>
            <person name="Ortiz D."/>
            <person name="Piller C.R."/>
            <person name="Privatt S.R."/>
            <person name="Schneider S.L."/>
            <person name="Sharp S."/>
            <person name="Smith T.C."/>
            <person name="Stanton J.D."/>
            <person name="Ullery H.E."/>
            <person name="Wilson R.J."/>
            <person name="Serrano M.G."/>
            <person name="Buck G."/>
            <person name="Lee V."/>
            <person name="Wang Y."/>
            <person name="Carvalho R."/>
            <person name="Voegtly L."/>
            <person name="Shi R."/>
            <person name="Duckworth R."/>
            <person name="Johnson A."/>
            <person name="Loviza R."/>
            <person name="Walstead R."/>
            <person name="Shah Z."/>
            <person name="Kiflezghi M."/>
            <person name="Wade K."/>
            <person name="Ball S.L."/>
            <person name="Bradley K.W."/>
            <person name="Asai D.J."/>
            <person name="Bowman C.A."/>
            <person name="Russell D.A."/>
            <person name="Pope W.H."/>
            <person name="Jacobs-Sera D."/>
            <person name="Hendrix R.W."/>
            <person name="Hatfull G.F."/>
        </authorList>
    </citation>
    <scope>NUCLEOTIDE SEQUENCE</scope>
</reference>